<evidence type="ECO:0000256" key="1">
    <source>
        <dbReference type="SAM" id="Phobius"/>
    </source>
</evidence>
<evidence type="ECO:0000313" key="2">
    <source>
        <dbReference type="EMBL" id="SHF07535.1"/>
    </source>
</evidence>
<feature type="transmembrane region" description="Helical" evidence="1">
    <location>
        <begin position="94"/>
        <end position="113"/>
    </location>
</feature>
<keyword evidence="1" id="KW-1133">Transmembrane helix</keyword>
<accession>A0A1M4YP08</accession>
<feature type="transmembrane region" description="Helical" evidence="1">
    <location>
        <begin position="63"/>
        <end position="87"/>
    </location>
</feature>
<reference evidence="3" key="1">
    <citation type="submission" date="2016-11" db="EMBL/GenBank/DDBJ databases">
        <authorList>
            <person name="Varghese N."/>
            <person name="Submissions S."/>
        </authorList>
    </citation>
    <scope>NUCLEOTIDE SEQUENCE [LARGE SCALE GENOMIC DNA]</scope>
    <source>
        <strain evidence="3">DSM 17539</strain>
    </source>
</reference>
<keyword evidence="1" id="KW-0812">Transmembrane</keyword>
<protein>
    <submittedName>
        <fullName evidence="2">Uncharacterized protein</fullName>
    </submittedName>
</protein>
<dbReference type="EMBL" id="FQUX01000002">
    <property type="protein sequence ID" value="SHF07535.1"/>
    <property type="molecule type" value="Genomic_DNA"/>
</dbReference>
<sequence length="188" mass="22653">MTNMFKPFRKLDQSNKTKKSRSLLIGSIVAVIIALTPLIFYSYKFFPSGSTLDLYFYTYESKYQLSIITVMWLFMAKFVPLVLLILWFFTCKHWWYHVLLIPIAMYVFQVVSLIYEDRFIDEVEIFWLLPIMIVVIPFVYFIRLKLFDKHVLGIDLEAMDRELKAYKEKELKEKERLQKDEMAKEKLL</sequence>
<organism evidence="2 3">
    <name type="scientific">Arenibacter palladensis</name>
    <dbReference type="NCBI Taxonomy" id="237373"/>
    <lineage>
        <taxon>Bacteria</taxon>
        <taxon>Pseudomonadati</taxon>
        <taxon>Bacteroidota</taxon>
        <taxon>Flavobacteriia</taxon>
        <taxon>Flavobacteriales</taxon>
        <taxon>Flavobacteriaceae</taxon>
        <taxon>Arenibacter</taxon>
    </lineage>
</organism>
<dbReference type="Proteomes" id="UP000184406">
    <property type="component" value="Unassembled WGS sequence"/>
</dbReference>
<evidence type="ECO:0000313" key="3">
    <source>
        <dbReference type="Proteomes" id="UP000184406"/>
    </source>
</evidence>
<dbReference type="AlphaFoldDB" id="A0A1M4YP08"/>
<keyword evidence="3" id="KW-1185">Reference proteome</keyword>
<keyword evidence="1" id="KW-0472">Membrane</keyword>
<gene>
    <name evidence="2" type="ORF">SAMN03080594_102520</name>
</gene>
<proteinExistence type="predicted"/>
<feature type="transmembrane region" description="Helical" evidence="1">
    <location>
        <begin position="21"/>
        <end position="43"/>
    </location>
</feature>
<name>A0A1M4YP08_9FLAO</name>
<feature type="transmembrane region" description="Helical" evidence="1">
    <location>
        <begin position="125"/>
        <end position="142"/>
    </location>
</feature>